<feature type="transmembrane region" description="Helical" evidence="1">
    <location>
        <begin position="205"/>
        <end position="223"/>
    </location>
</feature>
<dbReference type="EMBL" id="CP022685">
    <property type="protein sequence ID" value="ATL30400.1"/>
    <property type="molecule type" value="Genomic_DNA"/>
</dbReference>
<keyword evidence="1" id="KW-1133">Transmembrane helix</keyword>
<dbReference type="Proteomes" id="UP000221011">
    <property type="component" value="Chromosome"/>
</dbReference>
<accession>A0A291QF22</accession>
<feature type="transmembrane region" description="Helical" evidence="1">
    <location>
        <begin position="102"/>
        <end position="120"/>
    </location>
</feature>
<proteinExistence type="predicted"/>
<feature type="transmembrane region" description="Helical" evidence="1">
    <location>
        <begin position="22"/>
        <end position="44"/>
    </location>
</feature>
<reference evidence="2 3" key="1">
    <citation type="submission" date="2017-08" db="EMBL/GenBank/DDBJ databases">
        <title>Complete Genome Sequence of Streptomyces formicae KY5, the formicamycin producer.</title>
        <authorList>
            <person name="Holmes N.A."/>
            <person name="Devine R."/>
            <person name="Qin Z."/>
            <person name="Seipke R.F."/>
            <person name="Wilkinson B."/>
            <person name="Hutchings M.I."/>
        </authorList>
    </citation>
    <scope>NUCLEOTIDE SEQUENCE [LARGE SCALE GENOMIC DNA]</scope>
    <source>
        <strain evidence="2 3">KY5</strain>
    </source>
</reference>
<feature type="transmembrane region" description="Helical" evidence="1">
    <location>
        <begin position="229"/>
        <end position="248"/>
    </location>
</feature>
<gene>
    <name evidence="2" type="ORF">KY5_5382</name>
</gene>
<evidence type="ECO:0000256" key="1">
    <source>
        <dbReference type="SAM" id="Phobius"/>
    </source>
</evidence>
<keyword evidence="1" id="KW-0472">Membrane</keyword>
<protein>
    <submittedName>
        <fullName evidence="2">Uncharacterized protein</fullName>
    </submittedName>
</protein>
<feature type="transmembrane region" description="Helical" evidence="1">
    <location>
        <begin position="140"/>
        <end position="165"/>
    </location>
</feature>
<sequence length="345" mass="35860">MSQVEGFVGDSGRGSRRADARLVSLAVLPFVLAFLVELAVYAALRDRLPGRMASHFGPDGAADGYVGRGAFLAVGGGLFVGLGAVGAFVALKSGYRAYRRGVVGLLAGCWATAAFLGWPMTASLVANRDLADGASARFPLWQLAVTVGVAAVAAGIGALLGLALARRTALPDVHGGGAVRDTDAARLGLGDAEQAGWVRRTGSPWLFGLGVATAGAGVGLAWVQREWVAPLSLVAAGLLVAAFARPCVAVDRRGLTVSPSVVPWPRVRLPLDRMERADSEYVNAVGDYGGWGYRVWPGRSGIILRSGEALVVRRTSGRVFAVTVEDSATAAALLNTLVERRTAER</sequence>
<keyword evidence="3" id="KW-1185">Reference proteome</keyword>
<name>A0A291QF22_9ACTN</name>
<organism evidence="2 3">
    <name type="scientific">Streptomyces formicae</name>
    <dbReference type="NCBI Taxonomy" id="1616117"/>
    <lineage>
        <taxon>Bacteria</taxon>
        <taxon>Bacillati</taxon>
        <taxon>Actinomycetota</taxon>
        <taxon>Actinomycetes</taxon>
        <taxon>Kitasatosporales</taxon>
        <taxon>Streptomycetaceae</taxon>
        <taxon>Streptomyces</taxon>
    </lineage>
</organism>
<keyword evidence="1" id="KW-0812">Transmembrane</keyword>
<evidence type="ECO:0000313" key="3">
    <source>
        <dbReference type="Proteomes" id="UP000221011"/>
    </source>
</evidence>
<evidence type="ECO:0000313" key="2">
    <source>
        <dbReference type="EMBL" id="ATL30400.1"/>
    </source>
</evidence>
<dbReference type="AlphaFoldDB" id="A0A291QF22"/>
<feature type="transmembrane region" description="Helical" evidence="1">
    <location>
        <begin position="64"/>
        <end position="90"/>
    </location>
</feature>
<dbReference type="KEGG" id="sfk:KY5_5382"/>